<keyword evidence="1" id="KW-0812">Transmembrane</keyword>
<protein>
    <submittedName>
        <fullName evidence="2">Uncharacterized protein</fullName>
    </submittedName>
</protein>
<evidence type="ECO:0000256" key="1">
    <source>
        <dbReference type="SAM" id="Phobius"/>
    </source>
</evidence>
<comment type="caution">
    <text evidence="2">The sequence shown here is derived from an EMBL/GenBank/DDBJ whole genome shotgun (WGS) entry which is preliminary data.</text>
</comment>
<keyword evidence="1" id="KW-0472">Membrane</keyword>
<dbReference type="EMBL" id="CAJNOR010003968">
    <property type="protein sequence ID" value="CAF1464049.1"/>
    <property type="molecule type" value="Genomic_DNA"/>
</dbReference>
<sequence>MSISSKTVLCTYFTIAVMCCLLLIKWQCKPCGRPMASTEQISTTRSVSRNASNVHSIWIRKFHEKEFKIFSQNGEDGVLLWIFANIGTVNSPPRFVEFGTENGNECNTRFLRQQLGWEGLMMDGNHDIPSINLYKEKVTAENINQLLEKYQTPSLIDLLSIDLDFDDYYVWKSILQANRYHARVVVIEYNYLIPPNENRVADPFQDTRRWTGTTHYGAGILAMAALGRAYNYTLVYAEKNGVNLFFIQKDILLKQEILGRVPSVERLHVKKPQTGWSHRVEVDKSRRWLWNDTIWIPD</sequence>
<organism evidence="2 5">
    <name type="scientific">Adineta ricciae</name>
    <name type="common">Rotifer</name>
    <dbReference type="NCBI Taxonomy" id="249248"/>
    <lineage>
        <taxon>Eukaryota</taxon>
        <taxon>Metazoa</taxon>
        <taxon>Spiralia</taxon>
        <taxon>Gnathifera</taxon>
        <taxon>Rotifera</taxon>
        <taxon>Eurotatoria</taxon>
        <taxon>Bdelloidea</taxon>
        <taxon>Adinetida</taxon>
        <taxon>Adinetidae</taxon>
        <taxon>Adineta</taxon>
    </lineage>
</organism>
<dbReference type="EMBL" id="CAJNOJ010000018">
    <property type="protein sequence ID" value="CAF0829433.1"/>
    <property type="molecule type" value="Genomic_DNA"/>
</dbReference>
<gene>
    <name evidence="2" type="ORF">EDS130_LOCUS6259</name>
    <name evidence="3" type="ORF">XAT740_LOCUS37600</name>
</gene>
<evidence type="ECO:0000313" key="4">
    <source>
        <dbReference type="Proteomes" id="UP000663828"/>
    </source>
</evidence>
<evidence type="ECO:0000313" key="2">
    <source>
        <dbReference type="EMBL" id="CAF0829433.1"/>
    </source>
</evidence>
<dbReference type="Proteomes" id="UP000663852">
    <property type="component" value="Unassembled WGS sequence"/>
</dbReference>
<evidence type="ECO:0000313" key="5">
    <source>
        <dbReference type="Proteomes" id="UP000663852"/>
    </source>
</evidence>
<evidence type="ECO:0000313" key="3">
    <source>
        <dbReference type="EMBL" id="CAF1464049.1"/>
    </source>
</evidence>
<reference evidence="2" key="1">
    <citation type="submission" date="2021-02" db="EMBL/GenBank/DDBJ databases">
        <authorList>
            <person name="Nowell W R."/>
        </authorList>
    </citation>
    <scope>NUCLEOTIDE SEQUENCE</scope>
</reference>
<dbReference type="AlphaFoldDB" id="A0A813UXJ3"/>
<proteinExistence type="predicted"/>
<keyword evidence="1" id="KW-1133">Transmembrane helix</keyword>
<dbReference type="OrthoDB" id="443549at2759"/>
<feature type="transmembrane region" description="Helical" evidence="1">
    <location>
        <begin position="7"/>
        <end position="26"/>
    </location>
</feature>
<dbReference type="Proteomes" id="UP000663828">
    <property type="component" value="Unassembled WGS sequence"/>
</dbReference>
<keyword evidence="4" id="KW-1185">Reference proteome</keyword>
<name>A0A813UXJ3_ADIRI</name>
<accession>A0A813UXJ3</accession>